<dbReference type="EMBL" id="FOZZ01000009">
    <property type="protein sequence ID" value="SFT01007.1"/>
    <property type="molecule type" value="Genomic_DNA"/>
</dbReference>
<dbReference type="Pfam" id="PF13525">
    <property type="entry name" value="YfiO"/>
    <property type="match status" value="1"/>
</dbReference>
<evidence type="ECO:0000313" key="7">
    <source>
        <dbReference type="Proteomes" id="UP000198785"/>
    </source>
</evidence>
<dbReference type="AlphaFoldDB" id="A0A1I6UI85"/>
<proteinExistence type="predicted"/>
<dbReference type="RefSeq" id="WP_093366414.1">
    <property type="nucleotide sequence ID" value="NZ_FOZZ01000009.1"/>
</dbReference>
<name>A0A1I6UI85_9SPHI</name>
<evidence type="ECO:0000256" key="1">
    <source>
        <dbReference type="ARBA" id="ARBA00022729"/>
    </source>
</evidence>
<feature type="compositionally biased region" description="Polar residues" evidence="4">
    <location>
        <begin position="295"/>
        <end position="308"/>
    </location>
</feature>
<dbReference type="STRING" id="683125.SAMN05660206_1095"/>
<dbReference type="InterPro" id="IPR017689">
    <property type="entry name" value="BamD"/>
</dbReference>
<accession>A0A1I6UI85</accession>
<dbReference type="InterPro" id="IPR039565">
    <property type="entry name" value="BamD-like"/>
</dbReference>
<protein>
    <submittedName>
        <fullName evidence="6">Beta-barrel assembly machine subunit BamD</fullName>
    </submittedName>
</protein>
<keyword evidence="3" id="KW-0998">Cell outer membrane</keyword>
<evidence type="ECO:0000256" key="2">
    <source>
        <dbReference type="ARBA" id="ARBA00023136"/>
    </source>
</evidence>
<feature type="compositionally biased region" description="Basic and acidic residues" evidence="4">
    <location>
        <begin position="280"/>
        <end position="289"/>
    </location>
</feature>
<gene>
    <name evidence="6" type="ORF">SAMN05660206_1095</name>
</gene>
<feature type="region of interest" description="Disordered" evidence="4">
    <location>
        <begin position="280"/>
        <end position="308"/>
    </location>
</feature>
<dbReference type="PROSITE" id="PS51257">
    <property type="entry name" value="PROKAR_LIPOPROTEIN"/>
    <property type="match status" value="1"/>
</dbReference>
<evidence type="ECO:0000256" key="4">
    <source>
        <dbReference type="SAM" id="MobiDB-lite"/>
    </source>
</evidence>
<evidence type="ECO:0000259" key="5">
    <source>
        <dbReference type="Pfam" id="PF13525"/>
    </source>
</evidence>
<keyword evidence="7" id="KW-1185">Reference proteome</keyword>
<sequence>MFLNRRIVSLLACVIMLGSFTGCKSKFEKLRASNNIAMKYQEAVKFYENKKYTKALVLFDELMTRYRGQAEAEDLYYFTAYTNYRLKDYTSARYAFKNFATTYPNSPRAEECRFMSAYCFYVDSPRASLDQENTRKAIDELQLFINLYPDGEKAQEAGDLIQSLRDKLELKAYTNAKLYFNMGQPDDYRAAVIAFENMLREYPDTKYAEEVEFLIVKSQYLFAENSMIHRQQERFNDALDYYKAFTENYPESKFRKEADDLRVGAERQIAVVTKRMDEYNKAQEERQRELGITSEEANGTASTSDTNK</sequence>
<dbReference type="Pfam" id="PF13174">
    <property type="entry name" value="TPR_6"/>
    <property type="match status" value="1"/>
</dbReference>
<reference evidence="6 7" key="1">
    <citation type="submission" date="2016-10" db="EMBL/GenBank/DDBJ databases">
        <authorList>
            <person name="de Groot N.N."/>
        </authorList>
    </citation>
    <scope>NUCLEOTIDE SEQUENCE [LARGE SCALE GENOMIC DNA]</scope>
    <source>
        <strain evidence="6 7">DSM 22789</strain>
    </source>
</reference>
<evidence type="ECO:0000313" key="6">
    <source>
        <dbReference type="EMBL" id="SFT01007.1"/>
    </source>
</evidence>
<keyword evidence="2" id="KW-0472">Membrane</keyword>
<dbReference type="NCBIfam" id="TIGR03302">
    <property type="entry name" value="OM_YfiO"/>
    <property type="match status" value="1"/>
</dbReference>
<evidence type="ECO:0000256" key="3">
    <source>
        <dbReference type="ARBA" id="ARBA00023237"/>
    </source>
</evidence>
<dbReference type="SUPFAM" id="SSF48452">
    <property type="entry name" value="TPR-like"/>
    <property type="match status" value="1"/>
</dbReference>
<dbReference type="InterPro" id="IPR011990">
    <property type="entry name" value="TPR-like_helical_dom_sf"/>
</dbReference>
<organism evidence="6 7">
    <name type="scientific">Sphingobacterium wenxiniae</name>
    <dbReference type="NCBI Taxonomy" id="683125"/>
    <lineage>
        <taxon>Bacteria</taxon>
        <taxon>Pseudomonadati</taxon>
        <taxon>Bacteroidota</taxon>
        <taxon>Sphingobacteriia</taxon>
        <taxon>Sphingobacteriales</taxon>
        <taxon>Sphingobacteriaceae</taxon>
        <taxon>Sphingobacterium</taxon>
    </lineage>
</organism>
<feature type="domain" description="Outer membrane lipoprotein BamD-like" evidence="5">
    <location>
        <begin position="40"/>
        <end position="213"/>
    </location>
</feature>
<keyword evidence="1" id="KW-0732">Signal</keyword>
<dbReference type="OrthoDB" id="9770761at2"/>
<dbReference type="InterPro" id="IPR019734">
    <property type="entry name" value="TPR_rpt"/>
</dbReference>
<dbReference type="Gene3D" id="1.25.40.10">
    <property type="entry name" value="Tetratricopeptide repeat domain"/>
    <property type="match status" value="1"/>
</dbReference>
<dbReference type="Proteomes" id="UP000198785">
    <property type="component" value="Unassembled WGS sequence"/>
</dbReference>